<dbReference type="EMBL" id="QGEG01000002">
    <property type="protein sequence ID" value="PWL38796.1"/>
    <property type="molecule type" value="Genomic_DNA"/>
</dbReference>
<name>A0A316KYV6_9FLAO</name>
<dbReference type="InterPro" id="IPR011059">
    <property type="entry name" value="Metal-dep_hydrolase_composite"/>
</dbReference>
<dbReference type="Gene3D" id="2.30.40.10">
    <property type="entry name" value="Urease, subunit C, domain 1"/>
    <property type="match status" value="1"/>
</dbReference>
<evidence type="ECO:0000256" key="1">
    <source>
        <dbReference type="SAM" id="SignalP"/>
    </source>
</evidence>
<keyword evidence="1" id="KW-0732">Signal</keyword>
<sequence length="432" mass="47852">MKKVKKTGLNIFFWILTSANIVAQESVQHIFAGGILDFNTEKIENNVLITIKKGKIIEVEKNFNLSTLENYIDLSDYTILPGLIDCHTHLIGNWYMEQDEFDVYALPAASYGIIGTVNAKKTLEAGFTTIRDLHSYFYGDVALRDAINKDWIIGPRMYVSGPALTITGGHGAFGNWLSPQIEFKDKLVSIADGEDEVRKETRKHLKYKVDWVKIFATGGFGSYGTKPGAASYTIQEIAAAVDEAGKRGIKVAAHAHGTEGIKNALLAGVTSIEHATFLDNETIELLLQKEAFLSMDLLSAYYELIEKNKDFGDKGDDSNNNKMFESLLETFSKAYKKNVKIVFATDAGVYPHGRNAEQFSLMKEAGMKEIDIIKSATLTAAELLGIEDKIGSIEKGKLADIVAIRGNPLTNIKLLENIPFVMKDGKIYKNEK</sequence>
<accession>A0A316KYV6</accession>
<reference evidence="3 4" key="1">
    <citation type="submission" date="2018-05" db="EMBL/GenBank/DDBJ databases">
        <title>Complete genome sequence of Flagellimonas aquimarina ECD12 isolated from seaweed Ecklonia cava.</title>
        <authorList>
            <person name="Choi S."/>
            <person name="Seong C."/>
        </authorList>
    </citation>
    <scope>NUCLEOTIDE SEQUENCE [LARGE SCALE GENOMIC DNA]</scope>
    <source>
        <strain evidence="3 4">ECD12</strain>
    </source>
</reference>
<protein>
    <submittedName>
        <fullName evidence="3">Xaa-Pro dipeptidase</fullName>
    </submittedName>
</protein>
<dbReference type="Pfam" id="PF01979">
    <property type="entry name" value="Amidohydro_1"/>
    <property type="match status" value="1"/>
</dbReference>
<feature type="chain" id="PRO_5016308319" evidence="1">
    <location>
        <begin position="24"/>
        <end position="432"/>
    </location>
</feature>
<dbReference type="PANTHER" id="PTHR43135">
    <property type="entry name" value="ALPHA-D-RIBOSE 1-METHYLPHOSPHONATE 5-TRIPHOSPHATE DIPHOSPHATASE"/>
    <property type="match status" value="1"/>
</dbReference>
<evidence type="ECO:0000259" key="2">
    <source>
        <dbReference type="Pfam" id="PF01979"/>
    </source>
</evidence>
<organism evidence="3 4">
    <name type="scientific">Flagellimonas aquimarina</name>
    <dbReference type="NCBI Taxonomy" id="2201895"/>
    <lineage>
        <taxon>Bacteria</taxon>
        <taxon>Pseudomonadati</taxon>
        <taxon>Bacteroidota</taxon>
        <taxon>Flavobacteriia</taxon>
        <taxon>Flavobacteriales</taxon>
        <taxon>Flavobacteriaceae</taxon>
        <taxon>Flagellimonas</taxon>
    </lineage>
</organism>
<dbReference type="InterPro" id="IPR006680">
    <property type="entry name" value="Amidohydro-rel"/>
</dbReference>
<dbReference type="SUPFAM" id="SSF51556">
    <property type="entry name" value="Metallo-dependent hydrolases"/>
    <property type="match status" value="1"/>
</dbReference>
<dbReference type="Gene3D" id="3.20.20.140">
    <property type="entry name" value="Metal-dependent hydrolases"/>
    <property type="match status" value="1"/>
</dbReference>
<keyword evidence="4" id="KW-1185">Reference proteome</keyword>
<evidence type="ECO:0000313" key="4">
    <source>
        <dbReference type="Proteomes" id="UP000245762"/>
    </source>
</evidence>
<dbReference type="RefSeq" id="WP_109663015.1">
    <property type="nucleotide sequence ID" value="NZ_QGEG01000002.1"/>
</dbReference>
<dbReference type="PANTHER" id="PTHR43135:SF3">
    <property type="entry name" value="ALPHA-D-RIBOSE 1-METHYLPHOSPHONATE 5-TRIPHOSPHATE DIPHOSPHATASE"/>
    <property type="match status" value="1"/>
</dbReference>
<evidence type="ECO:0000313" key="3">
    <source>
        <dbReference type="EMBL" id="PWL38796.1"/>
    </source>
</evidence>
<gene>
    <name evidence="3" type="ORF">DKG77_11165</name>
</gene>
<feature type="domain" description="Amidohydrolase-related" evidence="2">
    <location>
        <begin position="78"/>
        <end position="427"/>
    </location>
</feature>
<dbReference type="InterPro" id="IPR051781">
    <property type="entry name" value="Metallo-dep_Hydrolase"/>
</dbReference>
<dbReference type="GO" id="GO:0016810">
    <property type="term" value="F:hydrolase activity, acting on carbon-nitrogen (but not peptide) bonds"/>
    <property type="evidence" value="ECO:0007669"/>
    <property type="project" value="InterPro"/>
</dbReference>
<dbReference type="SUPFAM" id="SSF51338">
    <property type="entry name" value="Composite domain of metallo-dependent hydrolases"/>
    <property type="match status" value="1"/>
</dbReference>
<dbReference type="InterPro" id="IPR057744">
    <property type="entry name" value="OTAase-like"/>
</dbReference>
<dbReference type="OrthoDB" id="9797498at2"/>
<dbReference type="InterPro" id="IPR032466">
    <property type="entry name" value="Metal_Hydrolase"/>
</dbReference>
<comment type="caution">
    <text evidence="3">The sequence shown here is derived from an EMBL/GenBank/DDBJ whole genome shotgun (WGS) entry which is preliminary data.</text>
</comment>
<dbReference type="AlphaFoldDB" id="A0A316KYV6"/>
<dbReference type="Proteomes" id="UP000245762">
    <property type="component" value="Unassembled WGS sequence"/>
</dbReference>
<dbReference type="CDD" id="cd01299">
    <property type="entry name" value="Met_dep_hydrolase_A"/>
    <property type="match status" value="1"/>
</dbReference>
<proteinExistence type="predicted"/>
<feature type="signal peptide" evidence="1">
    <location>
        <begin position="1"/>
        <end position="23"/>
    </location>
</feature>